<sequence>MPLRPAAQHAWEDTFRSDEAGRALPPRHHRLLMLDVAGSPVPEDAAHLEAALGALEERHGHGPDGILMCMGWGPGWFERHTRLRSPVGRPVPMARWENPVLEDYDACLHLASDREETVTQAAASLFGPGPHDQRGRLVLRETRSGFVGEGLPARRRPQAGVPAKAPLLLGFHSGLRRNQATEEEVSIPRGPLAGGTTMHVSYIVLDTDSWYEQHEDERAGLMYSPRMTAKEAEELVEDAESDRTELAAVAAAHGRVGHAQATGRARLAGRPRINRRDFATMDHGVPGTHFVSLQRTMEDFHATRAMMNAADASTHHGGIGVRRNNGINAFMDVRSRATFAVPPRAERAYPGLPGPPA</sequence>
<proteinExistence type="predicted"/>
<dbReference type="InterPro" id="IPR055828">
    <property type="entry name" value="DUF7405"/>
</dbReference>
<dbReference type="RefSeq" id="WP_189746985.1">
    <property type="nucleotide sequence ID" value="NZ_BMRL01000024.1"/>
</dbReference>
<reference evidence="2" key="1">
    <citation type="submission" date="2023-07" db="EMBL/GenBank/DDBJ databases">
        <title>Whole genome shotgun sequence of Streptomyces nojiriensis NBRC 13794.</title>
        <authorList>
            <person name="Komaki H."/>
            <person name="Tamura T."/>
        </authorList>
    </citation>
    <scope>NUCLEOTIDE SEQUENCE [LARGE SCALE GENOMIC DNA]</scope>
    <source>
        <strain evidence="2">NBRC 13794</strain>
    </source>
</reference>
<evidence type="ECO:0000313" key="2">
    <source>
        <dbReference type="Proteomes" id="UP000613974"/>
    </source>
</evidence>
<dbReference type="Proteomes" id="UP000613974">
    <property type="component" value="Unassembled WGS sequence"/>
</dbReference>
<dbReference type="InterPro" id="IPR011008">
    <property type="entry name" value="Dimeric_a/b-barrel"/>
</dbReference>
<accession>A0ABQ3SKY3</accession>
<comment type="caution">
    <text evidence="1">The sequence shown here is derived from an EMBL/GenBank/DDBJ whole genome shotgun (WGS) entry which is preliminary data.</text>
</comment>
<protein>
    <submittedName>
        <fullName evidence="1">Tat pathway signal protein</fullName>
    </submittedName>
</protein>
<gene>
    <name evidence="1" type="ORF">Snoj_27090</name>
</gene>
<evidence type="ECO:0000313" key="1">
    <source>
        <dbReference type="EMBL" id="GHI68791.1"/>
    </source>
</evidence>
<name>A0ABQ3SKY3_9ACTN</name>
<dbReference type="Pfam" id="PF24152">
    <property type="entry name" value="DUF7405"/>
    <property type="match status" value="1"/>
</dbReference>
<keyword evidence="2" id="KW-1185">Reference proteome</keyword>
<organism evidence="1 2">
    <name type="scientific">Streptomyces nojiriensis</name>
    <dbReference type="NCBI Taxonomy" id="66374"/>
    <lineage>
        <taxon>Bacteria</taxon>
        <taxon>Bacillati</taxon>
        <taxon>Actinomycetota</taxon>
        <taxon>Actinomycetes</taxon>
        <taxon>Kitasatosporales</taxon>
        <taxon>Streptomycetaceae</taxon>
        <taxon>Streptomyces</taxon>
    </lineage>
</organism>
<dbReference type="EMBL" id="BNEC01000003">
    <property type="protein sequence ID" value="GHI68791.1"/>
    <property type="molecule type" value="Genomic_DNA"/>
</dbReference>
<dbReference type="GeneID" id="95587139"/>
<dbReference type="SUPFAM" id="SSF54909">
    <property type="entry name" value="Dimeric alpha+beta barrel"/>
    <property type="match status" value="1"/>
</dbReference>